<gene>
    <name evidence="1" type="ORF">ILUMI_18030</name>
</gene>
<dbReference type="OrthoDB" id="8189655at2759"/>
<sequence length="93" mass="11128">MKWFRHGREELKDEFRLRLLSTSSSDENMDRVLSCIFGDRRITVRMIAEELNLSKTVVHKVLDEEVVPRRVECCEDWIVSEEGFDFPDSHDRR</sequence>
<reference evidence="1" key="1">
    <citation type="submission" date="2019-08" db="EMBL/GenBank/DDBJ databases">
        <title>The genome of the North American firefly Photinus pyralis.</title>
        <authorList>
            <consortium name="Photinus pyralis genome working group"/>
            <person name="Fallon T.R."/>
            <person name="Sander Lower S.E."/>
            <person name="Weng J.-K."/>
        </authorList>
    </citation>
    <scope>NUCLEOTIDE SEQUENCE</scope>
    <source>
        <strain evidence="1">TRF0915ILg1</strain>
        <tissue evidence="1">Whole body</tissue>
    </source>
</reference>
<name>A0A8K0CIS8_IGNLU</name>
<comment type="caution">
    <text evidence="1">The sequence shown here is derived from an EMBL/GenBank/DDBJ whole genome shotgun (WGS) entry which is preliminary data.</text>
</comment>
<accession>A0A8K0CIS8</accession>
<proteinExistence type="predicted"/>
<keyword evidence="2" id="KW-1185">Reference proteome</keyword>
<dbReference type="Proteomes" id="UP000801492">
    <property type="component" value="Unassembled WGS sequence"/>
</dbReference>
<evidence type="ECO:0000313" key="1">
    <source>
        <dbReference type="EMBL" id="KAF2888143.1"/>
    </source>
</evidence>
<protein>
    <submittedName>
        <fullName evidence="1">Uncharacterized protein</fullName>
    </submittedName>
</protein>
<evidence type="ECO:0000313" key="2">
    <source>
        <dbReference type="Proteomes" id="UP000801492"/>
    </source>
</evidence>
<organism evidence="1 2">
    <name type="scientific">Ignelater luminosus</name>
    <name type="common">Cucubano</name>
    <name type="synonym">Pyrophorus luminosus</name>
    <dbReference type="NCBI Taxonomy" id="2038154"/>
    <lineage>
        <taxon>Eukaryota</taxon>
        <taxon>Metazoa</taxon>
        <taxon>Ecdysozoa</taxon>
        <taxon>Arthropoda</taxon>
        <taxon>Hexapoda</taxon>
        <taxon>Insecta</taxon>
        <taxon>Pterygota</taxon>
        <taxon>Neoptera</taxon>
        <taxon>Endopterygota</taxon>
        <taxon>Coleoptera</taxon>
        <taxon>Polyphaga</taxon>
        <taxon>Elateriformia</taxon>
        <taxon>Elateroidea</taxon>
        <taxon>Elateridae</taxon>
        <taxon>Agrypninae</taxon>
        <taxon>Pyrophorini</taxon>
        <taxon>Ignelater</taxon>
    </lineage>
</organism>
<dbReference type="EMBL" id="VTPC01079609">
    <property type="protein sequence ID" value="KAF2888143.1"/>
    <property type="molecule type" value="Genomic_DNA"/>
</dbReference>
<dbReference type="AlphaFoldDB" id="A0A8K0CIS8"/>